<feature type="chain" id="PRO_5035314129" evidence="4">
    <location>
        <begin position="35"/>
        <end position="623"/>
    </location>
</feature>
<feature type="repeat" description="TPR" evidence="3">
    <location>
        <begin position="76"/>
        <end position="109"/>
    </location>
</feature>
<reference evidence="5" key="1">
    <citation type="submission" date="2021-02" db="EMBL/GenBank/DDBJ databases">
        <title>Genome-Resolved Metagenomics of a Microbial Community Performing Photosynthetic Biological Nutrient Removal.</title>
        <authorList>
            <person name="Mcdaniel E.A."/>
        </authorList>
    </citation>
    <scope>NUCLEOTIDE SEQUENCE</scope>
    <source>
        <strain evidence="5">UWPOB_OBS1</strain>
    </source>
</reference>
<dbReference type="Pfam" id="PF14559">
    <property type="entry name" value="TPR_19"/>
    <property type="match status" value="3"/>
</dbReference>
<dbReference type="PANTHER" id="PTHR44227">
    <property type="match status" value="1"/>
</dbReference>
<gene>
    <name evidence="5" type="ORF">J0M35_16670</name>
</gene>
<dbReference type="PANTHER" id="PTHR44227:SF3">
    <property type="entry name" value="PROTEIN O-MANNOSYL-TRANSFERASE TMTC4"/>
    <property type="match status" value="1"/>
</dbReference>
<accession>A0A8J7TMR0</accession>
<dbReference type="AlphaFoldDB" id="A0A8J7TMR0"/>
<feature type="repeat" description="TPR" evidence="3">
    <location>
        <begin position="225"/>
        <end position="258"/>
    </location>
</feature>
<feature type="signal peptide" evidence="4">
    <location>
        <begin position="1"/>
        <end position="34"/>
    </location>
</feature>
<evidence type="ECO:0000313" key="5">
    <source>
        <dbReference type="EMBL" id="MBN8662004.1"/>
    </source>
</evidence>
<keyword evidence="1" id="KW-0677">Repeat</keyword>
<dbReference type="SMART" id="SM00028">
    <property type="entry name" value="TPR"/>
    <property type="match status" value="8"/>
</dbReference>
<comment type="caution">
    <text evidence="5">The sequence shown here is derived from an EMBL/GenBank/DDBJ whole genome shotgun (WGS) entry which is preliminary data.</text>
</comment>
<dbReference type="Proteomes" id="UP000664277">
    <property type="component" value="Unassembled WGS sequence"/>
</dbReference>
<dbReference type="InterPro" id="IPR052346">
    <property type="entry name" value="O-mannosyl-transferase_TMTC"/>
</dbReference>
<dbReference type="PROSITE" id="PS50005">
    <property type="entry name" value="TPR"/>
    <property type="match status" value="6"/>
</dbReference>
<evidence type="ECO:0000256" key="1">
    <source>
        <dbReference type="ARBA" id="ARBA00022737"/>
    </source>
</evidence>
<feature type="repeat" description="TPR" evidence="3">
    <location>
        <begin position="327"/>
        <end position="360"/>
    </location>
</feature>
<dbReference type="Gene3D" id="1.25.40.10">
    <property type="entry name" value="Tetratricopeptide repeat domain"/>
    <property type="match status" value="4"/>
</dbReference>
<dbReference type="SUPFAM" id="SSF48452">
    <property type="entry name" value="TPR-like"/>
    <property type="match status" value="3"/>
</dbReference>
<evidence type="ECO:0000256" key="3">
    <source>
        <dbReference type="PROSITE-ProRule" id="PRU00339"/>
    </source>
</evidence>
<dbReference type="PROSITE" id="PS50293">
    <property type="entry name" value="TPR_REGION"/>
    <property type="match status" value="1"/>
</dbReference>
<dbReference type="EMBL" id="JAFLCK010000029">
    <property type="protein sequence ID" value="MBN8662004.1"/>
    <property type="molecule type" value="Genomic_DNA"/>
</dbReference>
<evidence type="ECO:0000256" key="2">
    <source>
        <dbReference type="ARBA" id="ARBA00022803"/>
    </source>
</evidence>
<dbReference type="Pfam" id="PF13414">
    <property type="entry name" value="TPR_11"/>
    <property type="match status" value="1"/>
</dbReference>
<feature type="repeat" description="TPR" evidence="3">
    <location>
        <begin position="191"/>
        <end position="224"/>
    </location>
</feature>
<name>A0A8J7TMR0_9BACT</name>
<sequence length="623" mass="68723">MTSRNLKMVKTVKVACAFSLVLTGAIGFASAAHAAKPFQVRITREVVRADQLMLQGKYDEAADLYKGEMSRSPKSVAATVGYGMALAKQFKLDAAEEHFNKVLSMEPTNAMAHAGKAMIILNRLTSSSGTVIKNRDAMLRNAEAEVKQALNIDPSMPEGHVTLGNIYKEQGRMDEAISEYKQAINLDPKYSEGYSQLGLAQLTKEQYADAVSSFKSAVSYNSGNSQAHYGLGRAYFKQGLYDEALKELNTSLYQFRNSAPVHQTLGDVYTAQGNTVAGIKEYQESIRIKPENPDCYLRIADIREGRGDLEMSIAELRSGLEMMPNNPDLHLRVADQSLKLEKLDDAIKEYKTVLDANPQNSPAAKGLTRAYYLKANKEATGAFFVSNEFESAQRMIDQAVKMNPNDMELRLAQAKLRSMAGVPVDLASIGTPTNDGERIAYAEALLAQNNFKDEDAQMNIVISNAADAKQTFAVADLALMIKDLKNAEAAYKKASSYPGAEERAKRGLNLVMKAKDTARQDMTLADDLARKNQLPSAIDKYHASIYGNPKVADTRLGIGKALERSRPETSKDLKEAVVQYKAFMALSPDMPPKEVEKMNKKIENLSNKAYKLEMKEKERARGI</sequence>
<dbReference type="InterPro" id="IPR011990">
    <property type="entry name" value="TPR-like_helical_dom_sf"/>
</dbReference>
<keyword evidence="4" id="KW-0732">Signal</keyword>
<keyword evidence="2 3" id="KW-0802">TPR repeat</keyword>
<feature type="repeat" description="TPR" evidence="3">
    <location>
        <begin position="259"/>
        <end position="292"/>
    </location>
</feature>
<dbReference type="InterPro" id="IPR019734">
    <property type="entry name" value="TPR_rpt"/>
</dbReference>
<organism evidence="5 6">
    <name type="scientific">Candidatus Obscuribacter phosphatis</name>
    <dbReference type="NCBI Taxonomy" id="1906157"/>
    <lineage>
        <taxon>Bacteria</taxon>
        <taxon>Bacillati</taxon>
        <taxon>Candidatus Melainabacteria</taxon>
        <taxon>Candidatus Obscuribacterales</taxon>
        <taxon>Candidatus Obscuribacteraceae</taxon>
        <taxon>Candidatus Obscuribacter</taxon>
    </lineage>
</organism>
<feature type="repeat" description="TPR" evidence="3">
    <location>
        <begin position="157"/>
        <end position="190"/>
    </location>
</feature>
<proteinExistence type="predicted"/>
<protein>
    <submittedName>
        <fullName evidence="5">Tetratricopeptide repeat protein</fullName>
    </submittedName>
</protein>
<evidence type="ECO:0000313" key="6">
    <source>
        <dbReference type="Proteomes" id="UP000664277"/>
    </source>
</evidence>
<evidence type="ECO:0000256" key="4">
    <source>
        <dbReference type="SAM" id="SignalP"/>
    </source>
</evidence>